<reference evidence="7 8" key="1">
    <citation type="journal article" date="2015" name="Genome Announc.">
        <title>Draft Genome Sequences of Marine Isolates of Thalassomonas viridans and Thalassomonas actiniarum.</title>
        <authorList>
            <person name="Olonade I."/>
            <person name="van Zyl L.J."/>
            <person name="Trindade M."/>
        </authorList>
    </citation>
    <scope>NUCLEOTIDE SEQUENCE [LARGE SCALE GENOMIC DNA]</scope>
    <source>
        <strain evidence="7 8">A5K-106</strain>
    </source>
</reference>
<feature type="transmembrane region" description="Helical" evidence="6">
    <location>
        <begin position="164"/>
        <end position="183"/>
    </location>
</feature>
<feature type="transmembrane region" description="Helical" evidence="6">
    <location>
        <begin position="135"/>
        <end position="152"/>
    </location>
</feature>
<evidence type="ECO:0000256" key="1">
    <source>
        <dbReference type="ARBA" id="ARBA00004651"/>
    </source>
</evidence>
<feature type="transmembrane region" description="Helical" evidence="6">
    <location>
        <begin position="357"/>
        <end position="380"/>
    </location>
</feature>
<feature type="transmembrane region" description="Helical" evidence="6">
    <location>
        <begin position="189"/>
        <end position="210"/>
    </location>
</feature>
<dbReference type="InterPro" id="IPR050833">
    <property type="entry name" value="Poly_Biosynth_Transport"/>
</dbReference>
<feature type="transmembrane region" description="Helical" evidence="6">
    <location>
        <begin position="276"/>
        <end position="304"/>
    </location>
</feature>
<keyword evidence="4 6" id="KW-1133">Transmembrane helix</keyword>
<dbReference type="Pfam" id="PF01943">
    <property type="entry name" value="Polysacc_synt"/>
    <property type="match status" value="1"/>
</dbReference>
<keyword evidence="3 6" id="KW-0812">Transmembrane</keyword>
<feature type="transmembrane region" description="Helical" evidence="6">
    <location>
        <begin position="54"/>
        <end position="75"/>
    </location>
</feature>
<evidence type="ECO:0000313" key="8">
    <source>
        <dbReference type="Proteomes" id="UP000032568"/>
    </source>
</evidence>
<evidence type="ECO:0000313" key="7">
    <source>
        <dbReference type="EMBL" id="WDE00532.1"/>
    </source>
</evidence>
<keyword evidence="8" id="KW-1185">Reference proteome</keyword>
<feature type="transmembrane region" description="Helical" evidence="6">
    <location>
        <begin position="248"/>
        <end position="270"/>
    </location>
</feature>
<dbReference type="Proteomes" id="UP000032568">
    <property type="component" value="Chromosome"/>
</dbReference>
<accession>A0AAE9YTL3</accession>
<evidence type="ECO:0000256" key="3">
    <source>
        <dbReference type="ARBA" id="ARBA00022692"/>
    </source>
</evidence>
<reference evidence="7 8" key="2">
    <citation type="journal article" date="2022" name="Mar. Drugs">
        <title>Bioassay-Guided Fractionation Leads to the Detection of Cholic Acid Generated by the Rare Thalassomonas sp.</title>
        <authorList>
            <person name="Pheiffer F."/>
            <person name="Schneider Y.K."/>
            <person name="Hansen E.H."/>
            <person name="Andersen J.H."/>
            <person name="Isaksson J."/>
            <person name="Busche T."/>
            <person name="R C."/>
            <person name="Kalinowski J."/>
            <person name="Zyl L.V."/>
            <person name="Trindade M."/>
        </authorList>
    </citation>
    <scope>NUCLEOTIDE SEQUENCE [LARGE SCALE GENOMIC DNA]</scope>
    <source>
        <strain evidence="7 8">A5K-106</strain>
    </source>
</reference>
<dbReference type="KEGG" id="tact:SG35_007820"/>
<dbReference type="InterPro" id="IPR002797">
    <property type="entry name" value="Polysacc_synth"/>
</dbReference>
<evidence type="ECO:0000256" key="6">
    <source>
        <dbReference type="SAM" id="Phobius"/>
    </source>
</evidence>
<evidence type="ECO:0000256" key="4">
    <source>
        <dbReference type="ARBA" id="ARBA00022989"/>
    </source>
</evidence>
<feature type="transmembrane region" description="Helical" evidence="6">
    <location>
        <begin position="26"/>
        <end position="48"/>
    </location>
</feature>
<proteinExistence type="predicted"/>
<dbReference type="AlphaFoldDB" id="A0AAE9YTL3"/>
<keyword evidence="2" id="KW-1003">Cell membrane</keyword>
<organism evidence="7 8">
    <name type="scientific">Thalassomonas actiniarum</name>
    <dbReference type="NCBI Taxonomy" id="485447"/>
    <lineage>
        <taxon>Bacteria</taxon>
        <taxon>Pseudomonadati</taxon>
        <taxon>Pseudomonadota</taxon>
        <taxon>Gammaproteobacteria</taxon>
        <taxon>Alteromonadales</taxon>
        <taxon>Colwelliaceae</taxon>
        <taxon>Thalassomonas</taxon>
    </lineage>
</organism>
<evidence type="ECO:0000256" key="2">
    <source>
        <dbReference type="ARBA" id="ARBA00022475"/>
    </source>
</evidence>
<feature type="transmembrane region" description="Helical" evidence="6">
    <location>
        <begin position="96"/>
        <end position="123"/>
    </location>
</feature>
<feature type="transmembrane region" description="Helical" evidence="6">
    <location>
        <begin position="416"/>
        <end position="434"/>
    </location>
</feature>
<dbReference type="RefSeq" id="WP_152646452.1">
    <property type="nucleotide sequence ID" value="NZ_CP059735.1"/>
</dbReference>
<name>A0AAE9YTL3_9GAMM</name>
<dbReference type="EMBL" id="CP059735">
    <property type="protein sequence ID" value="WDE00532.1"/>
    <property type="molecule type" value="Genomic_DNA"/>
</dbReference>
<evidence type="ECO:0000256" key="5">
    <source>
        <dbReference type="ARBA" id="ARBA00023136"/>
    </source>
</evidence>
<feature type="transmembrane region" description="Helical" evidence="6">
    <location>
        <begin position="325"/>
        <end position="345"/>
    </location>
</feature>
<dbReference type="PANTHER" id="PTHR30250:SF11">
    <property type="entry name" value="O-ANTIGEN TRANSPORTER-RELATED"/>
    <property type="match status" value="1"/>
</dbReference>
<keyword evidence="5 6" id="KW-0472">Membrane</keyword>
<protein>
    <submittedName>
        <fullName evidence="7">Oligosaccharide flippase family protein</fullName>
    </submittedName>
</protein>
<dbReference type="GO" id="GO:0005886">
    <property type="term" value="C:plasma membrane"/>
    <property type="evidence" value="ECO:0007669"/>
    <property type="project" value="UniProtKB-SubCell"/>
</dbReference>
<feature type="transmembrane region" description="Helical" evidence="6">
    <location>
        <begin position="392"/>
        <end position="410"/>
    </location>
</feature>
<comment type="subcellular location">
    <subcellularLocation>
        <location evidence="1">Cell membrane</location>
        <topology evidence="1">Multi-pass membrane protein</topology>
    </subcellularLocation>
</comment>
<gene>
    <name evidence="7" type="ORF">SG35_007820</name>
</gene>
<dbReference type="PANTHER" id="PTHR30250">
    <property type="entry name" value="PST FAMILY PREDICTED COLANIC ACID TRANSPORTER"/>
    <property type="match status" value="1"/>
</dbReference>
<sequence length="450" mass="48768">MTALNSREHKGGIVQMLLSGRLRGRAIWVLLAKLLASFLALLFHFLLARQLSSAQYGLFSLAMTCILFSCAFAKQGLEPLLIRHLAVKKQAGIRDVYCFFILYAGLSACVVAALLLLFGSFLALDIVKQPKLLELMPAMAMLTVLQTFLAVNSSALRGRGYPGVSLLFTGAVTFALALLFLLLQPPLTAVGAINQILFSSMFACLLSFAVTGSKLQLGVASEQHGRSVLSGAMELIQNRPLLKGGKDLFVISLAALATQQLATVILARYAELSEVASFALAAKLALLMTYPLMVINAITAPMYARYWGQKQLTAFKSLSVKSNRVLLLAATILLLLVYSLSQPLLGVFGSKYQNAVQLLQILALGHWVNLATGSVVSMLIMAGHERVHRRNTLIITVVNIAALLWLVPLYGSYAAAWITCAAMVVKNLVALYFVRKLIFSRIGESGNSMI</sequence>